<keyword evidence="2" id="KW-0677">Repeat</keyword>
<dbReference type="InterPro" id="IPR002902">
    <property type="entry name" value="GNK2"/>
</dbReference>
<proteinExistence type="predicted"/>
<dbReference type="PANTHER" id="PTHR32099">
    <property type="entry name" value="CYSTEINE-RICH REPEAT SECRETORY PROTEIN"/>
    <property type="match status" value="1"/>
</dbReference>
<sequence>MGKWEMAVNLSVVFWFVLISSCAVSVSALQCFNFSDSFTPNHAYDVNRRALLSSLSSNVPANNDFYTTDQMGQDQNRAYGLGMCIPDRRCRLGRI</sequence>
<dbReference type="EMBL" id="LR031876">
    <property type="protein sequence ID" value="VDD40191.1"/>
    <property type="molecule type" value="Genomic_DNA"/>
</dbReference>
<feature type="chain" id="PRO_5018054887" description="Gnk2-homologous domain-containing protein" evidence="3">
    <location>
        <begin position="29"/>
        <end position="95"/>
    </location>
</feature>
<dbReference type="AlphaFoldDB" id="A0A3P6EVU0"/>
<name>A0A3P6EVU0_BRAOL</name>
<evidence type="ECO:0000313" key="5">
    <source>
        <dbReference type="EMBL" id="VDD40191.1"/>
    </source>
</evidence>
<gene>
    <name evidence="5" type="ORF">BOLC7T45751H</name>
</gene>
<feature type="signal peptide" evidence="3">
    <location>
        <begin position="1"/>
        <end position="28"/>
    </location>
</feature>
<evidence type="ECO:0000259" key="4">
    <source>
        <dbReference type="Pfam" id="PF01657"/>
    </source>
</evidence>
<accession>A0A3P6EVU0</accession>
<protein>
    <recommendedName>
        <fullName evidence="4">Gnk2-homologous domain-containing protein</fullName>
    </recommendedName>
</protein>
<dbReference type="PANTHER" id="PTHR32099:SF92">
    <property type="entry name" value="CYSTEINE-RICH RECEPTOR-LIKE PROTEIN KINASE 11"/>
    <property type="match status" value="1"/>
</dbReference>
<evidence type="ECO:0000256" key="2">
    <source>
        <dbReference type="ARBA" id="ARBA00022737"/>
    </source>
</evidence>
<feature type="domain" description="Gnk2-homologous" evidence="4">
    <location>
        <begin position="31"/>
        <end position="88"/>
    </location>
</feature>
<dbReference type="Pfam" id="PF01657">
    <property type="entry name" value="Stress-antifung"/>
    <property type="match status" value="1"/>
</dbReference>
<dbReference type="PROSITE" id="PS51257">
    <property type="entry name" value="PROKAR_LIPOPROTEIN"/>
    <property type="match status" value="1"/>
</dbReference>
<organism evidence="5">
    <name type="scientific">Brassica oleracea</name>
    <name type="common">Wild cabbage</name>
    <dbReference type="NCBI Taxonomy" id="3712"/>
    <lineage>
        <taxon>Eukaryota</taxon>
        <taxon>Viridiplantae</taxon>
        <taxon>Streptophyta</taxon>
        <taxon>Embryophyta</taxon>
        <taxon>Tracheophyta</taxon>
        <taxon>Spermatophyta</taxon>
        <taxon>Magnoliopsida</taxon>
        <taxon>eudicotyledons</taxon>
        <taxon>Gunneridae</taxon>
        <taxon>Pentapetalae</taxon>
        <taxon>rosids</taxon>
        <taxon>malvids</taxon>
        <taxon>Brassicales</taxon>
        <taxon>Brassicaceae</taxon>
        <taxon>Brassiceae</taxon>
        <taxon>Brassica</taxon>
    </lineage>
</organism>
<evidence type="ECO:0000256" key="1">
    <source>
        <dbReference type="ARBA" id="ARBA00022729"/>
    </source>
</evidence>
<dbReference type="InterPro" id="IPR038408">
    <property type="entry name" value="GNK2_sf"/>
</dbReference>
<dbReference type="CDD" id="cd23509">
    <property type="entry name" value="Gnk2-like"/>
    <property type="match status" value="1"/>
</dbReference>
<evidence type="ECO:0000256" key="3">
    <source>
        <dbReference type="SAM" id="SignalP"/>
    </source>
</evidence>
<reference evidence="5" key="1">
    <citation type="submission" date="2018-11" db="EMBL/GenBank/DDBJ databases">
        <authorList>
            <consortium name="Genoscope - CEA"/>
            <person name="William W."/>
        </authorList>
    </citation>
    <scope>NUCLEOTIDE SEQUENCE</scope>
</reference>
<dbReference type="Gene3D" id="3.30.430.20">
    <property type="entry name" value="Gnk2 domain, C-X8-C-X2-C motif"/>
    <property type="match status" value="1"/>
</dbReference>
<keyword evidence="1 3" id="KW-0732">Signal</keyword>